<dbReference type="InterPro" id="IPR054696">
    <property type="entry name" value="GTP-eEF1A_C"/>
</dbReference>
<comment type="subcellular location">
    <subcellularLocation>
        <location evidence="1">Cytoplasm</location>
    </subcellularLocation>
</comment>
<dbReference type="Pfam" id="PF22594">
    <property type="entry name" value="GTP-eEF1A_C"/>
    <property type="match status" value="1"/>
</dbReference>
<dbReference type="GO" id="GO:0018444">
    <property type="term" value="C:translation release factor complex"/>
    <property type="evidence" value="ECO:0007669"/>
    <property type="project" value="UniProtKB-ARBA"/>
</dbReference>
<feature type="compositionally biased region" description="Low complexity" evidence="15">
    <location>
        <begin position="222"/>
        <end position="250"/>
    </location>
</feature>
<evidence type="ECO:0000256" key="7">
    <source>
        <dbReference type="ARBA" id="ARBA00022737"/>
    </source>
</evidence>
<gene>
    <name evidence="17" type="ORF">BDV38DRAFT_85384</name>
</gene>
<keyword evidence="17" id="KW-0378">Hydrolase</keyword>
<dbReference type="Proteomes" id="UP000325672">
    <property type="component" value="Unassembled WGS sequence"/>
</dbReference>
<evidence type="ECO:0000256" key="10">
    <source>
        <dbReference type="ARBA" id="ARBA00023134"/>
    </source>
</evidence>
<dbReference type="Pfam" id="PF00009">
    <property type="entry name" value="GTP_EFTU"/>
    <property type="match status" value="1"/>
</dbReference>
<keyword evidence="5" id="KW-0963">Cytoplasm</keyword>
<keyword evidence="7" id="KW-0677">Repeat</keyword>
<dbReference type="GO" id="GO:0003747">
    <property type="term" value="F:translation release factor activity"/>
    <property type="evidence" value="ECO:0007669"/>
    <property type="project" value="InterPro"/>
</dbReference>
<feature type="region of interest" description="Disordered" evidence="15">
    <location>
        <begin position="1"/>
        <end position="54"/>
    </location>
</feature>
<dbReference type="SUPFAM" id="SSF52540">
    <property type="entry name" value="P-loop containing nucleoside triphosphate hydrolases"/>
    <property type="match status" value="1"/>
</dbReference>
<dbReference type="PRINTS" id="PR01343">
    <property type="entry name" value="YEASTERF"/>
</dbReference>
<dbReference type="InterPro" id="IPR004161">
    <property type="entry name" value="EFTu-like_2"/>
</dbReference>
<dbReference type="PRINTS" id="PR00315">
    <property type="entry name" value="ELONGATNFCT"/>
</dbReference>
<dbReference type="FunFam" id="2.40.30.10:FF:000061">
    <property type="entry name" value="Translation release factor eRF3, putative"/>
    <property type="match status" value="1"/>
</dbReference>
<comment type="similarity">
    <text evidence="2">Belongs to the TRAFAC class translation factor GTPase superfamily. Classic translation factor GTPase family. EF-Tu/EF-1A subfamily.</text>
</comment>
<dbReference type="SUPFAM" id="SSF50447">
    <property type="entry name" value="Translation proteins"/>
    <property type="match status" value="1"/>
</dbReference>
<evidence type="ECO:0000256" key="12">
    <source>
        <dbReference type="ARBA" id="ARBA00030210"/>
    </source>
</evidence>
<evidence type="ECO:0000256" key="4">
    <source>
        <dbReference type="ARBA" id="ARBA00015765"/>
    </source>
</evidence>
<evidence type="ECO:0000256" key="1">
    <source>
        <dbReference type="ARBA" id="ARBA00004496"/>
    </source>
</evidence>
<feature type="compositionally biased region" description="Low complexity" evidence="15">
    <location>
        <begin position="90"/>
        <end position="151"/>
    </location>
</feature>
<dbReference type="GO" id="GO:0005525">
    <property type="term" value="F:GTP binding"/>
    <property type="evidence" value="ECO:0007669"/>
    <property type="project" value="UniProtKB-KW"/>
</dbReference>
<dbReference type="Gene3D" id="3.40.50.300">
    <property type="entry name" value="P-loop containing nucleotide triphosphate hydrolases"/>
    <property type="match status" value="1"/>
</dbReference>
<reference evidence="17 18" key="1">
    <citation type="submission" date="2019-04" db="EMBL/GenBank/DDBJ databases">
        <title>Friends and foes A comparative genomics study of 23 Aspergillus species from section Flavi.</title>
        <authorList>
            <consortium name="DOE Joint Genome Institute"/>
            <person name="Kjaerbolling I."/>
            <person name="Vesth T."/>
            <person name="Frisvad J.C."/>
            <person name="Nybo J.L."/>
            <person name="Theobald S."/>
            <person name="Kildgaard S."/>
            <person name="Isbrandt T."/>
            <person name="Kuo A."/>
            <person name="Sato A."/>
            <person name="Lyhne E.K."/>
            <person name="Kogle M.E."/>
            <person name="Wiebenga A."/>
            <person name="Kun R.S."/>
            <person name="Lubbers R.J."/>
            <person name="Makela M.R."/>
            <person name="Barry K."/>
            <person name="Chovatia M."/>
            <person name="Clum A."/>
            <person name="Daum C."/>
            <person name="Haridas S."/>
            <person name="He G."/>
            <person name="LaButti K."/>
            <person name="Lipzen A."/>
            <person name="Mondo S."/>
            <person name="Riley R."/>
            <person name="Salamov A."/>
            <person name="Simmons B.A."/>
            <person name="Magnuson J.K."/>
            <person name="Henrissat B."/>
            <person name="Mortensen U.H."/>
            <person name="Larsen T.O."/>
            <person name="Devries R.P."/>
            <person name="Grigoriev I.V."/>
            <person name="Machida M."/>
            <person name="Baker S.E."/>
            <person name="Andersen M.R."/>
        </authorList>
    </citation>
    <scope>NUCLEOTIDE SEQUENCE [LARGE SCALE GENOMIC DNA]</scope>
    <source>
        <strain evidence="17 18">CBS 117625</strain>
    </source>
</reference>
<dbReference type="Gene3D" id="2.40.30.10">
    <property type="entry name" value="Translation factors"/>
    <property type="match status" value="2"/>
</dbReference>
<dbReference type="OrthoDB" id="342024at2759"/>
<dbReference type="EMBL" id="ML743576">
    <property type="protein sequence ID" value="KAE8137606.1"/>
    <property type="molecule type" value="Genomic_DNA"/>
</dbReference>
<dbReference type="Pfam" id="PF03144">
    <property type="entry name" value="GTP_EFTU_D2"/>
    <property type="match status" value="1"/>
</dbReference>
<evidence type="ECO:0000256" key="5">
    <source>
        <dbReference type="ARBA" id="ARBA00022490"/>
    </source>
</evidence>
<organism evidence="17 18">
    <name type="scientific">Aspergillus pseudotamarii</name>
    <dbReference type="NCBI Taxonomy" id="132259"/>
    <lineage>
        <taxon>Eukaryota</taxon>
        <taxon>Fungi</taxon>
        <taxon>Dikarya</taxon>
        <taxon>Ascomycota</taxon>
        <taxon>Pezizomycotina</taxon>
        <taxon>Eurotiomycetes</taxon>
        <taxon>Eurotiomycetidae</taxon>
        <taxon>Eurotiales</taxon>
        <taxon>Aspergillaceae</taxon>
        <taxon>Aspergillus</taxon>
        <taxon>Aspergillus subgen. Circumdati</taxon>
    </lineage>
</organism>
<evidence type="ECO:0000256" key="8">
    <source>
        <dbReference type="ARBA" id="ARBA00022741"/>
    </source>
</evidence>
<sequence>MAGQTPESWEDELSQQTEGVNLNAQSRPQPQAPSFRPGIASFQPGAASFVPGQSFQGYGGYPQYGQYGQQAYGGYPYGQQQQAYGQYGAYAQQPGGYNQTYNQQYGGYQQPQQQQQFAQQPPQATQQPKAAESQPAQSAPKPAAAAAPKAKVLSIGGASDSPAAPKTKVLSIGTPSPAPASKTSSSGSATPGDSKGADAAQAAAKVTATKAIEKTEKKAEQKAAASGKSSPAPASGRSSPGRSSPSRAEVAKAARAADAVAKEQQADVDEATLKEIYGEKKEHVNIVFIGHVDAGKSTLGGSILYVTGMVDERTLDKYKRDAKEAGRETWYLSWALDLTNEERAKGKTVEVGRAHFKLDVESPDGPVERHFSILDAPGHKAYVHHMIGGASQADVGVLVISARKGEYETGFEKGGQTREHALLARNTGVQKLVVAVNKMDDPTVEWSHARFKECTVKVSKFLENLGYKKDDLTFMPISAQKTYGIKDRVPKDLTPWYDGPSLLEYLSNMKLPERKINAPFMMPITAKYRDMGTMVEGRIESGVIKKNGNCIIMPNRTKVEITALYGETEDEIPTGTCGDQVRMRLRGVEEEDLLPGFVLCSPKRLVNCVSSFEAKIRILDLKSILTAGYNCVMHVHSAVEEVTFTSLLHKCEPGTGRRSKRPPPFASKGQTIIARLDVTSTAGAVCVERFEDYNQMGRFTLRDQGQTIAIGMITKLIKSDEDN</sequence>
<dbReference type="AlphaFoldDB" id="A0A5N6SSE8"/>
<evidence type="ECO:0000256" key="11">
    <source>
        <dbReference type="ARBA" id="ARBA00029585"/>
    </source>
</evidence>
<keyword evidence="6" id="KW-0597">Phosphoprotein</keyword>
<dbReference type="InterPro" id="IPR050100">
    <property type="entry name" value="TRAFAC_GTPase_members"/>
</dbReference>
<evidence type="ECO:0000256" key="15">
    <source>
        <dbReference type="SAM" id="MobiDB-lite"/>
    </source>
</evidence>
<feature type="domain" description="Tr-type G" evidence="16">
    <location>
        <begin position="281"/>
        <end position="513"/>
    </location>
</feature>
<keyword evidence="8" id="KW-0547">Nucleotide-binding</keyword>
<evidence type="ECO:0000256" key="9">
    <source>
        <dbReference type="ARBA" id="ARBA00022917"/>
    </source>
</evidence>
<dbReference type="CDD" id="cd03704">
    <property type="entry name" value="eRF3_C_III"/>
    <property type="match status" value="1"/>
</dbReference>
<dbReference type="GO" id="GO:0000288">
    <property type="term" value="P:nuclear-transcribed mRNA catabolic process, deadenylation-dependent decay"/>
    <property type="evidence" value="ECO:0007669"/>
    <property type="project" value="InterPro"/>
</dbReference>
<dbReference type="GeneID" id="43648253"/>
<evidence type="ECO:0000256" key="13">
    <source>
        <dbReference type="ARBA" id="ARBA00030845"/>
    </source>
</evidence>
<dbReference type="FunFam" id="2.40.30.10:FF:000017">
    <property type="entry name" value="Eukaryotic peptide chain release factor GTP-binding subunit"/>
    <property type="match status" value="1"/>
</dbReference>
<keyword evidence="10" id="KW-0342">GTP-binding</keyword>
<dbReference type="InterPro" id="IPR009001">
    <property type="entry name" value="Transl_elong_EF1A/Init_IF2_C"/>
</dbReference>
<dbReference type="CDD" id="cd04089">
    <property type="entry name" value="eRF3_II"/>
    <property type="match status" value="1"/>
</dbReference>
<dbReference type="InterPro" id="IPR009000">
    <property type="entry name" value="Transl_B-barrel_sf"/>
</dbReference>
<feature type="region of interest" description="Disordered" evidence="15">
    <location>
        <begin position="90"/>
        <end position="202"/>
    </location>
</feature>
<dbReference type="SUPFAM" id="SSF50465">
    <property type="entry name" value="EF-Tu/eEF-1alpha/eIF2-gamma C-terminal domain"/>
    <property type="match status" value="1"/>
</dbReference>
<dbReference type="CDD" id="cd01883">
    <property type="entry name" value="EF1_alpha"/>
    <property type="match status" value="1"/>
</dbReference>
<feature type="compositionally biased region" description="Polar residues" evidence="15">
    <location>
        <begin position="14"/>
        <end position="29"/>
    </location>
</feature>
<evidence type="ECO:0000256" key="3">
    <source>
        <dbReference type="ARBA" id="ARBA00013870"/>
    </source>
</evidence>
<feature type="region of interest" description="Disordered" evidence="15">
    <location>
        <begin position="214"/>
        <end position="250"/>
    </location>
</feature>
<dbReference type="InterPro" id="IPR027417">
    <property type="entry name" value="P-loop_NTPase"/>
</dbReference>
<dbReference type="InterPro" id="IPR000795">
    <property type="entry name" value="T_Tr_GTP-bd_dom"/>
</dbReference>
<feature type="compositionally biased region" description="Low complexity" evidence="15">
    <location>
        <begin position="173"/>
        <end position="202"/>
    </location>
</feature>
<evidence type="ECO:0000313" key="17">
    <source>
        <dbReference type="EMBL" id="KAE8137606.1"/>
    </source>
</evidence>
<dbReference type="InterPro" id="IPR003285">
    <property type="entry name" value="Sup35"/>
</dbReference>
<protein>
    <recommendedName>
        <fullName evidence="3">Elongation factor 1-alpha</fullName>
    </recommendedName>
    <alternativeName>
        <fullName evidence="14">ERF-3</fullName>
    </alternativeName>
    <alternativeName>
        <fullName evidence="13">ERF2</fullName>
    </alternativeName>
    <alternativeName>
        <fullName evidence="4">Eukaryotic peptide chain release factor GTP-binding subunit</fullName>
    </alternativeName>
    <alternativeName>
        <fullName evidence="11">Polypeptide release factor 3</fullName>
    </alternativeName>
    <alternativeName>
        <fullName evidence="12">Translation release factor 3</fullName>
    </alternativeName>
</protein>
<evidence type="ECO:0000313" key="18">
    <source>
        <dbReference type="Proteomes" id="UP000325672"/>
    </source>
</evidence>
<accession>A0A5N6SSE8</accession>
<dbReference type="PROSITE" id="PS51722">
    <property type="entry name" value="G_TR_2"/>
    <property type="match status" value="1"/>
</dbReference>
<keyword evidence="18" id="KW-1185">Reference proteome</keyword>
<dbReference type="PANTHER" id="PTHR23115">
    <property type="entry name" value="TRANSLATION FACTOR"/>
    <property type="match status" value="1"/>
</dbReference>
<dbReference type="RefSeq" id="XP_031913669.1">
    <property type="nucleotide sequence ID" value="XM_032064043.1"/>
</dbReference>
<name>A0A5N6SSE8_ASPPS</name>
<evidence type="ECO:0000256" key="2">
    <source>
        <dbReference type="ARBA" id="ARBA00007249"/>
    </source>
</evidence>
<evidence type="ECO:0000256" key="6">
    <source>
        <dbReference type="ARBA" id="ARBA00022553"/>
    </source>
</evidence>
<proteinExistence type="inferred from homology"/>
<keyword evidence="9" id="KW-0648">Protein biosynthesis</keyword>
<dbReference type="GO" id="GO:0003924">
    <property type="term" value="F:GTPase activity"/>
    <property type="evidence" value="ECO:0007669"/>
    <property type="project" value="InterPro"/>
</dbReference>
<evidence type="ECO:0000259" key="16">
    <source>
        <dbReference type="PROSITE" id="PS51722"/>
    </source>
</evidence>
<evidence type="ECO:0000256" key="14">
    <source>
        <dbReference type="ARBA" id="ARBA00031881"/>
    </source>
</evidence>
<dbReference type="FunFam" id="3.40.50.300:FF:000503">
    <property type="entry name" value="Peptide chain release factor subunit 3"/>
    <property type="match status" value="1"/>
</dbReference>